<keyword evidence="4" id="KW-1185">Reference proteome</keyword>
<dbReference type="EMBL" id="JACWMS010000002">
    <property type="protein sequence ID" value="MBD1320476.1"/>
    <property type="molecule type" value="Genomic_DNA"/>
</dbReference>
<sequence length="167" mass="18247">MDNSADLSTLEWSTPRPAAFTLAAGGLILLVAAVLTASDPVGVVLMGFAALLLLGFAGYALWIRPRLAATTDDPQPAITVRTLSGTHTYPRDRIDRIRLIDFRRIGRRTGQLEFDVLRDDAPSTAPADGLREDTRLVVFSRWDLGADLGDVADDLRRAGFVVEDQRK</sequence>
<evidence type="ECO:0000313" key="3">
    <source>
        <dbReference type="EMBL" id="MBD1320476.1"/>
    </source>
</evidence>
<evidence type="ECO:0000256" key="1">
    <source>
        <dbReference type="SAM" id="Phobius"/>
    </source>
</evidence>
<protein>
    <submittedName>
        <fullName evidence="3">PH domain-containing protein</fullName>
    </submittedName>
</protein>
<dbReference type="Proteomes" id="UP000602395">
    <property type="component" value="Unassembled WGS sequence"/>
</dbReference>
<proteinExistence type="predicted"/>
<organism evidence="3 4">
    <name type="scientific">Gordonia hankookensis</name>
    <dbReference type="NCBI Taxonomy" id="589403"/>
    <lineage>
        <taxon>Bacteria</taxon>
        <taxon>Bacillati</taxon>
        <taxon>Actinomycetota</taxon>
        <taxon>Actinomycetes</taxon>
        <taxon>Mycobacteriales</taxon>
        <taxon>Gordoniaceae</taxon>
        <taxon>Gordonia</taxon>
    </lineage>
</organism>
<evidence type="ECO:0000313" key="4">
    <source>
        <dbReference type="Proteomes" id="UP000602395"/>
    </source>
</evidence>
<evidence type="ECO:0000259" key="2">
    <source>
        <dbReference type="Pfam" id="PF10756"/>
    </source>
</evidence>
<dbReference type="RefSeq" id="WP_190267118.1">
    <property type="nucleotide sequence ID" value="NZ_BAABAD010000004.1"/>
</dbReference>
<reference evidence="3 4" key="1">
    <citation type="submission" date="2020-09" db="EMBL/GenBank/DDBJ databases">
        <title>Novel species in genus Gordonia.</title>
        <authorList>
            <person name="Zhang G."/>
        </authorList>
    </citation>
    <scope>NUCLEOTIDE SEQUENCE [LARGE SCALE GENOMIC DNA]</scope>
    <source>
        <strain evidence="3 4">ON-33</strain>
    </source>
</reference>
<feature type="transmembrane region" description="Helical" evidence="1">
    <location>
        <begin position="43"/>
        <end position="62"/>
    </location>
</feature>
<gene>
    <name evidence="3" type="ORF">IDF66_12880</name>
</gene>
<keyword evidence="1" id="KW-1133">Transmembrane helix</keyword>
<name>A0ABR7WD56_9ACTN</name>
<accession>A0ABR7WD56</accession>
<dbReference type="Pfam" id="PF10756">
    <property type="entry name" value="bPH_6"/>
    <property type="match status" value="1"/>
</dbReference>
<feature type="transmembrane region" description="Helical" evidence="1">
    <location>
        <begin position="18"/>
        <end position="37"/>
    </location>
</feature>
<keyword evidence="1" id="KW-0472">Membrane</keyword>
<comment type="caution">
    <text evidence="3">The sequence shown here is derived from an EMBL/GenBank/DDBJ whole genome shotgun (WGS) entry which is preliminary data.</text>
</comment>
<keyword evidence="1" id="KW-0812">Transmembrane</keyword>
<feature type="domain" description="Low molecular weight protein antigen 6 PH" evidence="2">
    <location>
        <begin position="64"/>
        <end position="159"/>
    </location>
</feature>
<dbReference type="InterPro" id="IPR019692">
    <property type="entry name" value="CFP-6_PH"/>
</dbReference>